<accession>A0A557SZH0</accession>
<reference evidence="2 3" key="1">
    <citation type="journal article" date="2019" name="Front. Microbiol.">
        <title>Ammonia Oxidation by the Arctic Terrestrial Thaumarchaeote Candidatus Nitrosocosmicus arcticus Is Stimulated by Increasing Temperatures.</title>
        <authorList>
            <person name="Alves R.J.E."/>
            <person name="Kerou M."/>
            <person name="Zappe A."/>
            <person name="Bittner R."/>
            <person name="Abby S.S."/>
            <person name="Schmidt H.A."/>
            <person name="Pfeifer K."/>
            <person name="Schleper C."/>
        </authorList>
    </citation>
    <scope>NUCLEOTIDE SEQUENCE [LARGE SCALE GENOMIC DNA]</scope>
    <source>
        <strain evidence="2 3">Kfb</strain>
    </source>
</reference>
<dbReference type="AlphaFoldDB" id="A0A557SZH0"/>
<dbReference type="Proteomes" id="UP000315289">
    <property type="component" value="Unassembled WGS sequence"/>
</dbReference>
<evidence type="ECO:0000313" key="2">
    <source>
        <dbReference type="EMBL" id="TVP42008.1"/>
    </source>
</evidence>
<proteinExistence type="predicted"/>
<sequence length="248" mass="26748">MIKLQILNNNIDDIVSMTNSQFFSILVISMMTTVFASALAISSVNFLASATSSLGQSIQQSQQELQSTINSQVQQSITDTINNINNSNDSSVGNITSNQPQNITGSSTNVIKGGITSLQHDPLDNTTTWIVGGVYRMENLSSEAPTFNASFYMVKTDGNSSHSHEIYDFFLITPSTDSAIGNSAHFNGTTTVTMRDGLVSNVPTNITLLGDNAISIWLDPSKVNNHFGDSPIYGTQKLKCVDSPAYCK</sequence>
<organism evidence="2 3">
    <name type="scientific">Candidatus Nitrosocosmicus arcticus</name>
    <dbReference type="NCBI Taxonomy" id="2035267"/>
    <lineage>
        <taxon>Archaea</taxon>
        <taxon>Nitrososphaerota</taxon>
        <taxon>Nitrososphaeria</taxon>
        <taxon>Nitrososphaerales</taxon>
        <taxon>Nitrososphaeraceae</taxon>
        <taxon>Candidatus Nitrosocosmicus</taxon>
    </lineage>
</organism>
<gene>
    <name evidence="2" type="ORF">NARC_10414</name>
</gene>
<evidence type="ECO:0000313" key="3">
    <source>
        <dbReference type="Proteomes" id="UP000315289"/>
    </source>
</evidence>
<protein>
    <submittedName>
        <fullName evidence="2">Uncharacterized protein</fullName>
    </submittedName>
</protein>
<keyword evidence="3" id="KW-1185">Reference proteome</keyword>
<name>A0A557SZH0_9ARCH</name>
<feature type="transmembrane region" description="Helical" evidence="1">
    <location>
        <begin position="22"/>
        <end position="48"/>
    </location>
</feature>
<keyword evidence="1" id="KW-1133">Transmembrane helix</keyword>
<dbReference type="OrthoDB" id="11913at2157"/>
<dbReference type="EMBL" id="VOAH01000001">
    <property type="protein sequence ID" value="TVP42008.1"/>
    <property type="molecule type" value="Genomic_DNA"/>
</dbReference>
<dbReference type="RefSeq" id="WP_144728545.1">
    <property type="nucleotide sequence ID" value="NZ_ML675578.1"/>
</dbReference>
<keyword evidence="1" id="KW-0812">Transmembrane</keyword>
<comment type="caution">
    <text evidence="2">The sequence shown here is derived from an EMBL/GenBank/DDBJ whole genome shotgun (WGS) entry which is preliminary data.</text>
</comment>
<evidence type="ECO:0000256" key="1">
    <source>
        <dbReference type="SAM" id="Phobius"/>
    </source>
</evidence>
<keyword evidence="1" id="KW-0472">Membrane</keyword>